<reference evidence="2" key="2">
    <citation type="submission" date="2025-08" db="UniProtKB">
        <authorList>
            <consortium name="RefSeq"/>
        </authorList>
    </citation>
    <scope>IDENTIFICATION</scope>
    <source>
        <tissue evidence="2">Leaf</tissue>
    </source>
</reference>
<sequence length="196" mass="22539">MDVPSIPATLTVTTALAVILAACLFKHIFNGSANKGKYHPVAGTVINQLLNFNRLHHYMAELASKYKTYRLLYLFRSEVYTSDPAVEYILKTNFPNYGKNCPIGSQIMKMKSQLKLFTKSTLETVFKILGVDLDTTSEEGTLFSTSFDEASALTRYRYIDMFWKVKRFLNIGSEANWKKCIIKWLKNLFTKYQQQD</sequence>
<protein>
    <submittedName>
        <fullName evidence="2">Cytochrome P450 704C1-like</fullName>
    </submittedName>
</protein>
<proteinExistence type="predicted"/>
<reference evidence="1" key="1">
    <citation type="journal article" date="2014" name="Nat. Commun.">
        <title>The tobacco genome sequence and its comparison with those of tomato and potato.</title>
        <authorList>
            <person name="Sierro N."/>
            <person name="Battey J.N."/>
            <person name="Ouadi S."/>
            <person name="Bakaher N."/>
            <person name="Bovet L."/>
            <person name="Willig A."/>
            <person name="Goepfert S."/>
            <person name="Peitsch M.C."/>
            <person name="Ivanov N.V."/>
        </authorList>
    </citation>
    <scope>NUCLEOTIDE SEQUENCE [LARGE SCALE GENOMIC DNA]</scope>
</reference>
<evidence type="ECO:0000313" key="2">
    <source>
        <dbReference type="RefSeq" id="XP_075111921.1"/>
    </source>
</evidence>
<accession>A0AC58UR15</accession>
<dbReference type="RefSeq" id="XP_075111921.1">
    <property type="nucleotide sequence ID" value="XM_075255820.1"/>
</dbReference>
<dbReference type="Proteomes" id="UP000790787">
    <property type="component" value="Chromosome 6"/>
</dbReference>
<evidence type="ECO:0000313" key="1">
    <source>
        <dbReference type="Proteomes" id="UP000790787"/>
    </source>
</evidence>
<name>A0AC58UR15_TOBAC</name>
<keyword evidence="1" id="KW-1185">Reference proteome</keyword>
<organism evidence="1 2">
    <name type="scientific">Nicotiana tabacum</name>
    <name type="common">Common tobacco</name>
    <dbReference type="NCBI Taxonomy" id="4097"/>
    <lineage>
        <taxon>Eukaryota</taxon>
        <taxon>Viridiplantae</taxon>
        <taxon>Streptophyta</taxon>
        <taxon>Embryophyta</taxon>
        <taxon>Tracheophyta</taxon>
        <taxon>Spermatophyta</taxon>
        <taxon>Magnoliopsida</taxon>
        <taxon>eudicotyledons</taxon>
        <taxon>Gunneridae</taxon>
        <taxon>Pentapetalae</taxon>
        <taxon>asterids</taxon>
        <taxon>lamiids</taxon>
        <taxon>Solanales</taxon>
        <taxon>Solanaceae</taxon>
        <taxon>Nicotianoideae</taxon>
        <taxon>Nicotianeae</taxon>
        <taxon>Nicotiana</taxon>
    </lineage>
</organism>
<gene>
    <name evidence="2" type="primary">LOC142182028</name>
</gene>